<accession>A0ABQ9HFE2</accession>
<evidence type="ECO:0000313" key="2">
    <source>
        <dbReference type="Proteomes" id="UP001159363"/>
    </source>
</evidence>
<sequence length="70" mass="7997">MKIDGRCCYDPTDDEILCPSEDVQETMARGLASKWEQPIFYDFDSKVTRELLVHVIVALAERGFIVVAVY</sequence>
<dbReference type="EMBL" id="JARBHB010000005">
    <property type="protein sequence ID" value="KAJ8882955.1"/>
    <property type="molecule type" value="Genomic_DNA"/>
</dbReference>
<gene>
    <name evidence="1" type="ORF">PR048_014794</name>
</gene>
<keyword evidence="2" id="KW-1185">Reference proteome</keyword>
<organism evidence="1 2">
    <name type="scientific">Dryococelus australis</name>
    <dbReference type="NCBI Taxonomy" id="614101"/>
    <lineage>
        <taxon>Eukaryota</taxon>
        <taxon>Metazoa</taxon>
        <taxon>Ecdysozoa</taxon>
        <taxon>Arthropoda</taxon>
        <taxon>Hexapoda</taxon>
        <taxon>Insecta</taxon>
        <taxon>Pterygota</taxon>
        <taxon>Neoptera</taxon>
        <taxon>Polyneoptera</taxon>
        <taxon>Phasmatodea</taxon>
        <taxon>Verophasmatodea</taxon>
        <taxon>Anareolatae</taxon>
        <taxon>Phasmatidae</taxon>
        <taxon>Eurycanthinae</taxon>
        <taxon>Dryococelus</taxon>
    </lineage>
</organism>
<reference evidence="1 2" key="1">
    <citation type="submission" date="2023-02" db="EMBL/GenBank/DDBJ databases">
        <title>LHISI_Scaffold_Assembly.</title>
        <authorList>
            <person name="Stuart O.P."/>
            <person name="Cleave R."/>
            <person name="Magrath M.J.L."/>
            <person name="Mikheyev A.S."/>
        </authorList>
    </citation>
    <scope>NUCLEOTIDE SEQUENCE [LARGE SCALE GENOMIC DNA]</scope>
    <source>
        <strain evidence="1">Daus_M_001</strain>
        <tissue evidence="1">Leg muscle</tissue>
    </source>
</reference>
<evidence type="ECO:0000313" key="1">
    <source>
        <dbReference type="EMBL" id="KAJ8882955.1"/>
    </source>
</evidence>
<comment type="caution">
    <text evidence="1">The sequence shown here is derived from an EMBL/GenBank/DDBJ whole genome shotgun (WGS) entry which is preliminary data.</text>
</comment>
<dbReference type="Proteomes" id="UP001159363">
    <property type="component" value="Chromosome 4"/>
</dbReference>
<proteinExistence type="predicted"/>
<name>A0ABQ9HFE2_9NEOP</name>
<protein>
    <submittedName>
        <fullName evidence="1">Uncharacterized protein</fullName>
    </submittedName>
</protein>